<proteinExistence type="predicted"/>
<dbReference type="AlphaFoldDB" id="A0A562JA65"/>
<dbReference type="Gene3D" id="1.20.1260.10">
    <property type="match status" value="1"/>
</dbReference>
<feature type="compositionally biased region" description="Basic and acidic residues" evidence="1">
    <location>
        <begin position="64"/>
        <end position="73"/>
    </location>
</feature>
<keyword evidence="3" id="KW-1185">Reference proteome</keyword>
<evidence type="ECO:0000313" key="2">
    <source>
        <dbReference type="EMBL" id="TWH80069.1"/>
    </source>
</evidence>
<organism evidence="2 3">
    <name type="scientific">Cytobacillus oceanisediminis</name>
    <dbReference type="NCBI Taxonomy" id="665099"/>
    <lineage>
        <taxon>Bacteria</taxon>
        <taxon>Bacillati</taxon>
        <taxon>Bacillota</taxon>
        <taxon>Bacilli</taxon>
        <taxon>Bacillales</taxon>
        <taxon>Bacillaceae</taxon>
        <taxon>Cytobacillus</taxon>
    </lineage>
</organism>
<sequence length="73" mass="8124">MMQIMAFLSTLGTGNYATAASASQRSDLIMNYERLSLEITQFAKDGADIMIKNKWLEQPPGSPNRDDLADKQN</sequence>
<dbReference type="Pfam" id="PF11553">
    <property type="entry name" value="DUF3231"/>
    <property type="match status" value="1"/>
</dbReference>
<gene>
    <name evidence="2" type="ORF">IQ19_04785</name>
</gene>
<feature type="region of interest" description="Disordered" evidence="1">
    <location>
        <begin position="54"/>
        <end position="73"/>
    </location>
</feature>
<accession>A0A562JA65</accession>
<comment type="caution">
    <text evidence="2">The sequence shown here is derived from an EMBL/GenBank/DDBJ whole genome shotgun (WGS) entry which is preliminary data.</text>
</comment>
<dbReference type="InterPro" id="IPR021617">
    <property type="entry name" value="DUF3231"/>
</dbReference>
<dbReference type="InterPro" id="IPR012347">
    <property type="entry name" value="Ferritin-like"/>
</dbReference>
<evidence type="ECO:0000313" key="3">
    <source>
        <dbReference type="Proteomes" id="UP000318667"/>
    </source>
</evidence>
<dbReference type="Proteomes" id="UP000318667">
    <property type="component" value="Unassembled WGS sequence"/>
</dbReference>
<name>A0A562JA65_9BACI</name>
<reference evidence="2 3" key="1">
    <citation type="journal article" date="2015" name="Stand. Genomic Sci.">
        <title>Genomic Encyclopedia of Bacterial and Archaeal Type Strains, Phase III: the genomes of soil and plant-associated and newly described type strains.</title>
        <authorList>
            <person name="Whitman W.B."/>
            <person name="Woyke T."/>
            <person name="Klenk H.P."/>
            <person name="Zhou Y."/>
            <person name="Lilburn T.G."/>
            <person name="Beck B.J."/>
            <person name="De Vos P."/>
            <person name="Vandamme P."/>
            <person name="Eisen J.A."/>
            <person name="Garrity G."/>
            <person name="Hugenholtz P."/>
            <person name="Kyrpides N.C."/>
        </authorList>
    </citation>
    <scope>NUCLEOTIDE SEQUENCE [LARGE SCALE GENOMIC DNA]</scope>
    <source>
        <strain evidence="2 3">CGMCC 1.10115</strain>
    </source>
</reference>
<protein>
    <submittedName>
        <fullName evidence="2">Uncharacterized protein DUF3231</fullName>
    </submittedName>
</protein>
<dbReference type="EMBL" id="VLKI01000021">
    <property type="protein sequence ID" value="TWH80069.1"/>
    <property type="molecule type" value="Genomic_DNA"/>
</dbReference>
<evidence type="ECO:0000256" key="1">
    <source>
        <dbReference type="SAM" id="MobiDB-lite"/>
    </source>
</evidence>